<proteinExistence type="predicted"/>
<dbReference type="EMBL" id="GISG01252337">
    <property type="protein sequence ID" value="MBA4671776.1"/>
    <property type="molecule type" value="Transcribed_RNA"/>
</dbReference>
<accession>A0A7C9ANW3</accession>
<reference evidence="1" key="1">
    <citation type="journal article" date="2013" name="J. Plant Res.">
        <title>Effect of fungi and light on seed germination of three Opuntia species from semiarid lands of central Mexico.</title>
        <authorList>
            <person name="Delgado-Sanchez P."/>
            <person name="Jimenez-Bremont J.F."/>
            <person name="Guerrero-Gonzalez Mde L."/>
            <person name="Flores J."/>
        </authorList>
    </citation>
    <scope>NUCLEOTIDE SEQUENCE</scope>
    <source>
        <tissue evidence="1">Cladode</tissue>
    </source>
</reference>
<reference evidence="1" key="2">
    <citation type="submission" date="2020-07" db="EMBL/GenBank/DDBJ databases">
        <authorList>
            <person name="Vera ALvarez R."/>
            <person name="Arias-Moreno D.M."/>
            <person name="Jimenez-Jacinto V."/>
            <person name="Jimenez-Bremont J.F."/>
            <person name="Swaminathan K."/>
            <person name="Moose S.P."/>
            <person name="Guerrero-Gonzalez M.L."/>
            <person name="Marino-Ramirez L."/>
            <person name="Landsman D."/>
            <person name="Rodriguez-Kessler M."/>
            <person name="Delgado-Sanchez P."/>
        </authorList>
    </citation>
    <scope>NUCLEOTIDE SEQUENCE</scope>
    <source>
        <tissue evidence="1">Cladode</tissue>
    </source>
</reference>
<evidence type="ECO:0000313" key="1">
    <source>
        <dbReference type="EMBL" id="MBA4671776.1"/>
    </source>
</evidence>
<protein>
    <submittedName>
        <fullName evidence="1">Uncharacterized protein</fullName>
    </submittedName>
</protein>
<dbReference type="AlphaFoldDB" id="A0A7C9ANW3"/>
<name>A0A7C9ANW3_OPUST</name>
<sequence>MRVQALQLMHWEMKVNLKNLRSKLAVSRGLLMLMFLESLRVLQMLPRSQSIRILQMMITRRHQIKGVGCRGFLGRISPEEDLVLGGRNPQWGRGMQRISLENRVIRVRLCVRVSGCQRNVQLMPLMTMMLMMRSDT</sequence>
<organism evidence="1">
    <name type="scientific">Opuntia streptacantha</name>
    <name type="common">Prickly pear cactus</name>
    <name type="synonym">Opuntia cardona</name>
    <dbReference type="NCBI Taxonomy" id="393608"/>
    <lineage>
        <taxon>Eukaryota</taxon>
        <taxon>Viridiplantae</taxon>
        <taxon>Streptophyta</taxon>
        <taxon>Embryophyta</taxon>
        <taxon>Tracheophyta</taxon>
        <taxon>Spermatophyta</taxon>
        <taxon>Magnoliopsida</taxon>
        <taxon>eudicotyledons</taxon>
        <taxon>Gunneridae</taxon>
        <taxon>Pentapetalae</taxon>
        <taxon>Caryophyllales</taxon>
        <taxon>Cactineae</taxon>
        <taxon>Cactaceae</taxon>
        <taxon>Opuntioideae</taxon>
        <taxon>Opuntia</taxon>
    </lineage>
</organism>